<evidence type="ECO:0000313" key="3">
    <source>
        <dbReference type="EMBL" id="PHT75550.1"/>
    </source>
</evidence>
<organism evidence="3 4">
    <name type="scientific">Capsicum annuum</name>
    <name type="common">Capsicum pepper</name>
    <dbReference type="NCBI Taxonomy" id="4072"/>
    <lineage>
        <taxon>Eukaryota</taxon>
        <taxon>Viridiplantae</taxon>
        <taxon>Streptophyta</taxon>
        <taxon>Embryophyta</taxon>
        <taxon>Tracheophyta</taxon>
        <taxon>Spermatophyta</taxon>
        <taxon>Magnoliopsida</taxon>
        <taxon>eudicotyledons</taxon>
        <taxon>Gunneridae</taxon>
        <taxon>Pentapetalae</taxon>
        <taxon>asterids</taxon>
        <taxon>lamiids</taxon>
        <taxon>Solanales</taxon>
        <taxon>Solanaceae</taxon>
        <taxon>Solanoideae</taxon>
        <taxon>Capsiceae</taxon>
        <taxon>Capsicum</taxon>
    </lineage>
</organism>
<evidence type="ECO:0000313" key="4">
    <source>
        <dbReference type="Proteomes" id="UP000222542"/>
    </source>
</evidence>
<feature type="region of interest" description="Disordered" evidence="1">
    <location>
        <begin position="44"/>
        <end position="77"/>
    </location>
</feature>
<name>A0A2G2Z0L0_CAPAN</name>
<evidence type="ECO:0000256" key="1">
    <source>
        <dbReference type="SAM" id="MobiDB-lite"/>
    </source>
</evidence>
<feature type="transmembrane region" description="Helical" evidence="2">
    <location>
        <begin position="91"/>
        <end position="108"/>
    </location>
</feature>
<keyword evidence="4" id="KW-1185">Reference proteome</keyword>
<keyword evidence="2" id="KW-0472">Membrane</keyword>
<dbReference type="Proteomes" id="UP000222542">
    <property type="component" value="Unassembled WGS sequence"/>
</dbReference>
<evidence type="ECO:0000256" key="2">
    <source>
        <dbReference type="SAM" id="Phobius"/>
    </source>
</evidence>
<protein>
    <submittedName>
        <fullName evidence="3">Uncharacterized protein</fullName>
    </submittedName>
</protein>
<accession>A0A2G2Z0L0</accession>
<keyword evidence="2" id="KW-1133">Transmembrane helix</keyword>
<dbReference type="AlphaFoldDB" id="A0A2G2Z0L0"/>
<dbReference type="Gramene" id="PHT75550">
    <property type="protein sequence ID" value="PHT75550"/>
    <property type="gene ID" value="T459_19072"/>
</dbReference>
<reference evidence="3 4" key="2">
    <citation type="journal article" date="2017" name="Genome Biol.">
        <title>New reference genome sequences of hot pepper reveal the massive evolution of plant disease-resistance genes by retroduplication.</title>
        <authorList>
            <person name="Kim S."/>
            <person name="Park J."/>
            <person name="Yeom S.I."/>
            <person name="Kim Y.M."/>
            <person name="Seo E."/>
            <person name="Kim K.T."/>
            <person name="Kim M.S."/>
            <person name="Lee J.M."/>
            <person name="Cheong K."/>
            <person name="Shin H.S."/>
            <person name="Kim S.B."/>
            <person name="Han K."/>
            <person name="Lee J."/>
            <person name="Park M."/>
            <person name="Lee H.A."/>
            <person name="Lee H.Y."/>
            <person name="Lee Y."/>
            <person name="Oh S."/>
            <person name="Lee J.H."/>
            <person name="Choi E."/>
            <person name="Choi E."/>
            <person name="Lee S.E."/>
            <person name="Jeon J."/>
            <person name="Kim H."/>
            <person name="Choi G."/>
            <person name="Song H."/>
            <person name="Lee J."/>
            <person name="Lee S.C."/>
            <person name="Kwon J.K."/>
            <person name="Lee H.Y."/>
            <person name="Koo N."/>
            <person name="Hong Y."/>
            <person name="Kim R.W."/>
            <person name="Kang W.H."/>
            <person name="Huh J.H."/>
            <person name="Kang B.C."/>
            <person name="Yang T.J."/>
            <person name="Lee Y.H."/>
            <person name="Bennetzen J.L."/>
            <person name="Choi D."/>
        </authorList>
    </citation>
    <scope>NUCLEOTIDE SEQUENCE [LARGE SCALE GENOMIC DNA]</scope>
    <source>
        <strain evidence="4">cv. CM334</strain>
    </source>
</reference>
<dbReference type="EMBL" id="AYRZ02000007">
    <property type="protein sequence ID" value="PHT75550.1"/>
    <property type="molecule type" value="Genomic_DNA"/>
</dbReference>
<keyword evidence="2" id="KW-0812">Transmembrane</keyword>
<dbReference type="STRING" id="4072.A0A2G2Z0L0"/>
<sequence>MAAVEGNSQLIIGCVVWRKSRTALTSVAKKSEDKANVLQEQLQKSSSDYSTLQGGSQVSSSVPSVENSNPSAPLSSLSTLEQANVTDDKNFFFFFINWLLMTRILVLIPQGGQP</sequence>
<proteinExistence type="predicted"/>
<comment type="caution">
    <text evidence="3">The sequence shown here is derived from an EMBL/GenBank/DDBJ whole genome shotgun (WGS) entry which is preliminary data.</text>
</comment>
<feature type="compositionally biased region" description="Low complexity" evidence="1">
    <location>
        <begin position="53"/>
        <end position="77"/>
    </location>
</feature>
<reference evidence="3 4" key="1">
    <citation type="journal article" date="2014" name="Nat. Genet.">
        <title>Genome sequence of the hot pepper provides insights into the evolution of pungency in Capsicum species.</title>
        <authorList>
            <person name="Kim S."/>
            <person name="Park M."/>
            <person name="Yeom S.I."/>
            <person name="Kim Y.M."/>
            <person name="Lee J.M."/>
            <person name="Lee H.A."/>
            <person name="Seo E."/>
            <person name="Choi J."/>
            <person name="Cheong K."/>
            <person name="Kim K.T."/>
            <person name="Jung K."/>
            <person name="Lee G.W."/>
            <person name="Oh S.K."/>
            <person name="Bae C."/>
            <person name="Kim S.B."/>
            <person name="Lee H.Y."/>
            <person name="Kim S.Y."/>
            <person name="Kim M.S."/>
            <person name="Kang B.C."/>
            <person name="Jo Y.D."/>
            <person name="Yang H.B."/>
            <person name="Jeong H.J."/>
            <person name="Kang W.H."/>
            <person name="Kwon J.K."/>
            <person name="Shin C."/>
            <person name="Lim J.Y."/>
            <person name="Park J.H."/>
            <person name="Huh J.H."/>
            <person name="Kim J.S."/>
            <person name="Kim B.D."/>
            <person name="Cohen O."/>
            <person name="Paran I."/>
            <person name="Suh M.C."/>
            <person name="Lee S.B."/>
            <person name="Kim Y.K."/>
            <person name="Shin Y."/>
            <person name="Noh S.J."/>
            <person name="Park J."/>
            <person name="Seo Y.S."/>
            <person name="Kwon S.Y."/>
            <person name="Kim H.A."/>
            <person name="Park J.M."/>
            <person name="Kim H.J."/>
            <person name="Choi S.B."/>
            <person name="Bosland P.W."/>
            <person name="Reeves G."/>
            <person name="Jo S.H."/>
            <person name="Lee B.W."/>
            <person name="Cho H.T."/>
            <person name="Choi H.S."/>
            <person name="Lee M.S."/>
            <person name="Yu Y."/>
            <person name="Do Choi Y."/>
            <person name="Park B.S."/>
            <person name="van Deynze A."/>
            <person name="Ashrafi H."/>
            <person name="Hill T."/>
            <person name="Kim W.T."/>
            <person name="Pai H.S."/>
            <person name="Ahn H.K."/>
            <person name="Yeam I."/>
            <person name="Giovannoni J.J."/>
            <person name="Rose J.K."/>
            <person name="Sorensen I."/>
            <person name="Lee S.J."/>
            <person name="Kim R.W."/>
            <person name="Choi I.Y."/>
            <person name="Choi B.S."/>
            <person name="Lim J.S."/>
            <person name="Lee Y.H."/>
            <person name="Choi D."/>
        </authorList>
    </citation>
    <scope>NUCLEOTIDE SEQUENCE [LARGE SCALE GENOMIC DNA]</scope>
    <source>
        <strain evidence="4">cv. CM334</strain>
    </source>
</reference>
<gene>
    <name evidence="3" type="ORF">T459_19072</name>
</gene>